<dbReference type="AlphaFoldDB" id="A0A4R4X3W7"/>
<dbReference type="Pfam" id="PF13424">
    <property type="entry name" value="TPR_12"/>
    <property type="match status" value="1"/>
</dbReference>
<reference evidence="1 2" key="1">
    <citation type="submission" date="2019-03" db="EMBL/GenBank/DDBJ databases">
        <title>Draft genome sequences of novel Actinobacteria.</title>
        <authorList>
            <person name="Sahin N."/>
            <person name="Ay H."/>
            <person name="Saygin H."/>
        </authorList>
    </citation>
    <scope>NUCLEOTIDE SEQUENCE [LARGE SCALE GENOMIC DNA]</scope>
    <source>
        <strain evidence="1 2">KC712</strain>
    </source>
</reference>
<evidence type="ECO:0000313" key="2">
    <source>
        <dbReference type="Proteomes" id="UP000294543"/>
    </source>
</evidence>
<accession>A0A4R4X3W7</accession>
<sequence length="100" mass="11083">MCRRVVEARARVLGPEHPDTLASRFYHIRAVGDLGDYALAEKGYADLLAARIRVIGPDHHLTLRTRFNLLMNVALQGRTAEAALGMADLAAYQTRVLVLQ</sequence>
<gene>
    <name evidence="1" type="ORF">E1294_04525</name>
</gene>
<dbReference type="Gene3D" id="1.25.40.10">
    <property type="entry name" value="Tetratricopeptide repeat domain"/>
    <property type="match status" value="1"/>
</dbReference>
<organism evidence="1 2">
    <name type="scientific">Nonomuraea diastatica</name>
    <dbReference type="NCBI Taxonomy" id="1848329"/>
    <lineage>
        <taxon>Bacteria</taxon>
        <taxon>Bacillati</taxon>
        <taxon>Actinomycetota</taxon>
        <taxon>Actinomycetes</taxon>
        <taxon>Streptosporangiales</taxon>
        <taxon>Streptosporangiaceae</taxon>
        <taxon>Nonomuraea</taxon>
    </lineage>
</organism>
<dbReference type="InterPro" id="IPR011990">
    <property type="entry name" value="TPR-like_helical_dom_sf"/>
</dbReference>
<keyword evidence="2" id="KW-1185">Reference proteome</keyword>
<dbReference type="EMBL" id="SMKP01000008">
    <property type="protein sequence ID" value="TDD24952.1"/>
    <property type="molecule type" value="Genomic_DNA"/>
</dbReference>
<evidence type="ECO:0000313" key="1">
    <source>
        <dbReference type="EMBL" id="TDD24952.1"/>
    </source>
</evidence>
<proteinExistence type="predicted"/>
<protein>
    <submittedName>
        <fullName evidence="1">Tetratricopeptide repeat protein</fullName>
    </submittedName>
</protein>
<dbReference type="Pfam" id="PF13374">
    <property type="entry name" value="TPR_10"/>
    <property type="match status" value="1"/>
</dbReference>
<name>A0A4R4X3W7_9ACTN</name>
<dbReference type="Proteomes" id="UP000294543">
    <property type="component" value="Unassembled WGS sequence"/>
</dbReference>
<dbReference type="OrthoDB" id="3885120at2"/>
<comment type="caution">
    <text evidence="1">The sequence shown here is derived from an EMBL/GenBank/DDBJ whole genome shotgun (WGS) entry which is preliminary data.</text>
</comment>